<keyword evidence="6" id="KW-0732">Signal</keyword>
<sequence>MIIITVILFPIVTIVNGEVKHDWLKAVLFSLSVAVGLLPSMLPAIVNANIARGAFALAKKNSIVKCLDSVQDLGTMTVICSNKTTTLTKDEISLHHYLDPLGDESTEVYRLAYTNTKAQGGKKNGIDSAILKHSAGQNLDELEDIIGEVPFNFETRRSSCITRDRTGRTMSIVKGAYEDVIARCSSIRLGAVLTLDEEKRQNLTRKVQDLNPEGYRVILVTTRDISEIECNIDNFEGLNISMTVQGLLTFLDPPKDNAKASIARLQELGVEVRCLTGDNVGAALKVCRDLNIVKKIDGESIQAITGPDLALLEGADEFHSVVKHCKIFTKLTPSQKGLVIDSLKRNSGHVVGMLGDGINDCIALCSADVGVSVHTGQNVAKDCADIILTEKELSILVDCVVRGRTTQGNTIKYIKMGFSSNFANVISILISSCWLPFEPLTSLQIFVSNLLYDISQLTIPLDDVDAGYLATPQTVRRVVFSTTAVIAVGVAVPFMGPIAQALDFVKPENTFWGFFAAEMVVYVLAVEVVKWAYIKLFKRW</sequence>
<dbReference type="Gene3D" id="1.20.1110.10">
    <property type="entry name" value="Calcium-transporting ATPase, transmembrane domain"/>
    <property type="match status" value="1"/>
</dbReference>
<dbReference type="PANTHER" id="PTHR42861">
    <property type="entry name" value="CALCIUM-TRANSPORTING ATPASE"/>
    <property type="match status" value="1"/>
</dbReference>
<dbReference type="InterPro" id="IPR001757">
    <property type="entry name" value="P_typ_ATPase"/>
</dbReference>
<comment type="caution">
    <text evidence="7">The sequence shown here is derived from an EMBL/GenBank/DDBJ whole genome shotgun (WGS) entry which is preliminary data.</text>
</comment>
<name>A0A8H4VXC6_9HELO</name>
<dbReference type="SUPFAM" id="SSF81665">
    <property type="entry name" value="Calcium ATPase, transmembrane domain M"/>
    <property type="match status" value="1"/>
</dbReference>
<dbReference type="InterPro" id="IPR036412">
    <property type="entry name" value="HAD-like_sf"/>
</dbReference>
<evidence type="ECO:0000313" key="8">
    <source>
        <dbReference type="Proteomes" id="UP000566819"/>
    </source>
</evidence>
<dbReference type="InterPro" id="IPR023214">
    <property type="entry name" value="HAD_sf"/>
</dbReference>
<feature type="signal peptide" evidence="6">
    <location>
        <begin position="1"/>
        <end position="17"/>
    </location>
</feature>
<dbReference type="PRINTS" id="PR00120">
    <property type="entry name" value="HATPASE"/>
</dbReference>
<keyword evidence="3 5" id="KW-1133">Transmembrane helix</keyword>
<dbReference type="GO" id="GO:0006812">
    <property type="term" value="P:monoatomic cation transport"/>
    <property type="evidence" value="ECO:0007669"/>
    <property type="project" value="UniProtKB-ARBA"/>
</dbReference>
<dbReference type="GO" id="GO:0005524">
    <property type="term" value="F:ATP binding"/>
    <property type="evidence" value="ECO:0007669"/>
    <property type="project" value="InterPro"/>
</dbReference>
<feature type="transmembrane region" description="Helical" evidence="5">
    <location>
        <begin position="511"/>
        <end position="533"/>
    </location>
</feature>
<feature type="chain" id="PRO_5034905838" description="Cation-transporting P-type ATPase C-terminal domain-containing protein" evidence="6">
    <location>
        <begin position="18"/>
        <end position="540"/>
    </location>
</feature>
<gene>
    <name evidence="7" type="ORF">G7Y89_g11998</name>
</gene>
<dbReference type="GO" id="GO:0016020">
    <property type="term" value="C:membrane"/>
    <property type="evidence" value="ECO:0007669"/>
    <property type="project" value="UniProtKB-SubCell"/>
</dbReference>
<dbReference type="SUPFAM" id="SSF81660">
    <property type="entry name" value="Metal cation-transporting ATPase, ATP-binding domain N"/>
    <property type="match status" value="1"/>
</dbReference>
<evidence type="ECO:0000256" key="4">
    <source>
        <dbReference type="ARBA" id="ARBA00023136"/>
    </source>
</evidence>
<dbReference type="InterPro" id="IPR023299">
    <property type="entry name" value="ATPase_P-typ_cyto_dom_N"/>
</dbReference>
<evidence type="ECO:0000256" key="5">
    <source>
        <dbReference type="SAM" id="Phobius"/>
    </source>
</evidence>
<evidence type="ECO:0000313" key="7">
    <source>
        <dbReference type="EMBL" id="KAF4626158.1"/>
    </source>
</evidence>
<accession>A0A8H4VXC6</accession>
<keyword evidence="4 5" id="KW-0472">Membrane</keyword>
<dbReference type="Pfam" id="PF13246">
    <property type="entry name" value="Cation_ATPase"/>
    <property type="match status" value="1"/>
</dbReference>
<feature type="transmembrane region" description="Helical" evidence="5">
    <location>
        <begin position="27"/>
        <end position="50"/>
    </location>
</feature>
<dbReference type="GO" id="GO:0016887">
    <property type="term" value="F:ATP hydrolysis activity"/>
    <property type="evidence" value="ECO:0007669"/>
    <property type="project" value="InterPro"/>
</dbReference>
<dbReference type="SUPFAM" id="SSF56784">
    <property type="entry name" value="HAD-like"/>
    <property type="match status" value="1"/>
</dbReference>
<dbReference type="Gene3D" id="3.40.1110.10">
    <property type="entry name" value="Calcium-transporting ATPase, cytoplasmic domain N"/>
    <property type="match status" value="1"/>
</dbReference>
<dbReference type="OrthoDB" id="158672at2759"/>
<dbReference type="NCBIfam" id="TIGR01494">
    <property type="entry name" value="ATPase_P-type"/>
    <property type="match status" value="1"/>
</dbReference>
<dbReference type="PRINTS" id="PR00119">
    <property type="entry name" value="CATATPASE"/>
</dbReference>
<evidence type="ECO:0000256" key="3">
    <source>
        <dbReference type="ARBA" id="ARBA00022989"/>
    </source>
</evidence>
<dbReference type="AlphaFoldDB" id="A0A8H4VXC6"/>
<organism evidence="7 8">
    <name type="scientific">Cudoniella acicularis</name>
    <dbReference type="NCBI Taxonomy" id="354080"/>
    <lineage>
        <taxon>Eukaryota</taxon>
        <taxon>Fungi</taxon>
        <taxon>Dikarya</taxon>
        <taxon>Ascomycota</taxon>
        <taxon>Pezizomycotina</taxon>
        <taxon>Leotiomycetes</taxon>
        <taxon>Helotiales</taxon>
        <taxon>Tricladiaceae</taxon>
        <taxon>Cudoniella</taxon>
    </lineage>
</organism>
<proteinExistence type="predicted"/>
<protein>
    <recommendedName>
        <fullName evidence="9">Cation-transporting P-type ATPase C-terminal domain-containing protein</fullName>
    </recommendedName>
</protein>
<keyword evidence="2 5" id="KW-0812">Transmembrane</keyword>
<dbReference type="Proteomes" id="UP000566819">
    <property type="component" value="Unassembled WGS sequence"/>
</dbReference>
<dbReference type="Gene3D" id="3.40.50.1000">
    <property type="entry name" value="HAD superfamily/HAD-like"/>
    <property type="match status" value="1"/>
</dbReference>
<evidence type="ECO:0000256" key="1">
    <source>
        <dbReference type="ARBA" id="ARBA00004141"/>
    </source>
</evidence>
<reference evidence="7 8" key="1">
    <citation type="submission" date="2020-03" db="EMBL/GenBank/DDBJ databases">
        <title>Draft Genome Sequence of Cudoniella acicularis.</title>
        <authorList>
            <person name="Buettner E."/>
            <person name="Kellner H."/>
        </authorList>
    </citation>
    <scope>NUCLEOTIDE SEQUENCE [LARGE SCALE GENOMIC DNA]</scope>
    <source>
        <strain evidence="7 8">DSM 108380</strain>
    </source>
</reference>
<evidence type="ECO:0008006" key="9">
    <source>
        <dbReference type="Google" id="ProtNLM"/>
    </source>
</evidence>
<evidence type="ECO:0000256" key="6">
    <source>
        <dbReference type="SAM" id="SignalP"/>
    </source>
</evidence>
<evidence type="ECO:0000256" key="2">
    <source>
        <dbReference type="ARBA" id="ARBA00022692"/>
    </source>
</evidence>
<dbReference type="InterPro" id="IPR023298">
    <property type="entry name" value="ATPase_P-typ_TM_dom_sf"/>
</dbReference>
<comment type="subcellular location">
    <subcellularLocation>
        <location evidence="1">Membrane</location>
        <topology evidence="1">Multi-pass membrane protein</topology>
    </subcellularLocation>
</comment>
<keyword evidence="8" id="KW-1185">Reference proteome</keyword>
<dbReference type="EMBL" id="JAAMPI010001210">
    <property type="protein sequence ID" value="KAF4626158.1"/>
    <property type="molecule type" value="Genomic_DNA"/>
</dbReference>
<feature type="transmembrane region" description="Helical" evidence="5">
    <location>
        <begin position="478"/>
        <end position="499"/>
    </location>
</feature>